<gene>
    <name evidence="1" type="ORF">L484_007371</name>
</gene>
<organism evidence="1 2">
    <name type="scientific">Morus notabilis</name>
    <dbReference type="NCBI Taxonomy" id="981085"/>
    <lineage>
        <taxon>Eukaryota</taxon>
        <taxon>Viridiplantae</taxon>
        <taxon>Streptophyta</taxon>
        <taxon>Embryophyta</taxon>
        <taxon>Tracheophyta</taxon>
        <taxon>Spermatophyta</taxon>
        <taxon>Magnoliopsida</taxon>
        <taxon>eudicotyledons</taxon>
        <taxon>Gunneridae</taxon>
        <taxon>Pentapetalae</taxon>
        <taxon>rosids</taxon>
        <taxon>fabids</taxon>
        <taxon>Rosales</taxon>
        <taxon>Moraceae</taxon>
        <taxon>Moreae</taxon>
        <taxon>Morus</taxon>
    </lineage>
</organism>
<name>W9SBV1_9ROSA</name>
<sequence length="87" mass="9754">MMEGKRFQKKSFKRVTKEGRKVYACKALRRDAIRGESGTGTQFESKRPSQGSLHSHAPKSILLLFCCPIVADVSNFDLTLPAVRSVR</sequence>
<reference evidence="2" key="1">
    <citation type="submission" date="2013-01" db="EMBL/GenBank/DDBJ databases">
        <title>Draft Genome Sequence of a Mulberry Tree, Morus notabilis C.K. Schneid.</title>
        <authorList>
            <person name="He N."/>
            <person name="Zhao S."/>
        </authorList>
    </citation>
    <scope>NUCLEOTIDE SEQUENCE</scope>
</reference>
<evidence type="ECO:0000313" key="2">
    <source>
        <dbReference type="Proteomes" id="UP000030645"/>
    </source>
</evidence>
<dbReference type="AlphaFoldDB" id="W9SBV1"/>
<accession>W9SBV1</accession>
<keyword evidence="2" id="KW-1185">Reference proteome</keyword>
<protein>
    <submittedName>
        <fullName evidence="1">Uncharacterized protein</fullName>
    </submittedName>
</protein>
<dbReference type="Proteomes" id="UP000030645">
    <property type="component" value="Unassembled WGS sequence"/>
</dbReference>
<proteinExistence type="predicted"/>
<dbReference type="EMBL" id="KE345921">
    <property type="protein sequence ID" value="EXC20789.1"/>
    <property type="molecule type" value="Genomic_DNA"/>
</dbReference>
<evidence type="ECO:0000313" key="1">
    <source>
        <dbReference type="EMBL" id="EXC20789.1"/>
    </source>
</evidence>